<dbReference type="Proteomes" id="UP000559027">
    <property type="component" value="Unassembled WGS sequence"/>
</dbReference>
<keyword evidence="2" id="KW-0808">Transferase</keyword>
<dbReference type="PROSITE" id="PS50405">
    <property type="entry name" value="GST_CTER"/>
    <property type="match status" value="1"/>
</dbReference>
<dbReference type="OrthoDB" id="249703at2759"/>
<dbReference type="Gene3D" id="3.40.30.10">
    <property type="entry name" value="Glutaredoxin"/>
    <property type="match status" value="1"/>
</dbReference>
<evidence type="ECO:0000256" key="1">
    <source>
        <dbReference type="ARBA" id="ARBA00012452"/>
    </source>
</evidence>
<dbReference type="PANTHER" id="PTHR43900">
    <property type="entry name" value="GLUTATHIONE S-TRANSFERASE RHO"/>
    <property type="match status" value="1"/>
</dbReference>
<evidence type="ECO:0000313" key="8">
    <source>
        <dbReference type="Proteomes" id="UP000559027"/>
    </source>
</evidence>
<dbReference type="SFLD" id="SFLDG00358">
    <property type="entry name" value="Main_(cytGST)"/>
    <property type="match status" value="1"/>
</dbReference>
<dbReference type="PROSITE" id="PS50404">
    <property type="entry name" value="GST_NTER"/>
    <property type="match status" value="1"/>
</dbReference>
<gene>
    <name evidence="7" type="ORF">D9756_010966</name>
    <name evidence="6" type="ORF">D9756_011332</name>
</gene>
<dbReference type="SUPFAM" id="SSF52833">
    <property type="entry name" value="Thioredoxin-like"/>
    <property type="match status" value="1"/>
</dbReference>
<dbReference type="EMBL" id="JAACJO010000070">
    <property type="protein sequence ID" value="KAF5344200.1"/>
    <property type="molecule type" value="Genomic_DNA"/>
</dbReference>
<dbReference type="SFLD" id="SFLDS00019">
    <property type="entry name" value="Glutathione_Transferase_(cytos"/>
    <property type="match status" value="1"/>
</dbReference>
<dbReference type="SUPFAM" id="SSF47616">
    <property type="entry name" value="GST C-terminal domain-like"/>
    <property type="match status" value="1"/>
</dbReference>
<dbReference type="Pfam" id="PF13417">
    <property type="entry name" value="GST_N_3"/>
    <property type="match status" value="1"/>
</dbReference>
<dbReference type="Pfam" id="PF00043">
    <property type="entry name" value="GST_C"/>
    <property type="match status" value="1"/>
</dbReference>
<name>A0A8H5FNX6_9AGAR</name>
<comment type="catalytic activity">
    <reaction evidence="3">
        <text>RX + glutathione = an S-substituted glutathione + a halide anion + H(+)</text>
        <dbReference type="Rhea" id="RHEA:16437"/>
        <dbReference type="ChEBI" id="CHEBI:15378"/>
        <dbReference type="ChEBI" id="CHEBI:16042"/>
        <dbReference type="ChEBI" id="CHEBI:17792"/>
        <dbReference type="ChEBI" id="CHEBI:57925"/>
        <dbReference type="ChEBI" id="CHEBI:90779"/>
        <dbReference type="EC" id="2.5.1.18"/>
    </reaction>
</comment>
<feature type="domain" description="GST N-terminal" evidence="4">
    <location>
        <begin position="1"/>
        <end position="83"/>
    </location>
</feature>
<evidence type="ECO:0000259" key="5">
    <source>
        <dbReference type="PROSITE" id="PS50405"/>
    </source>
</evidence>
<sequence length="220" mass="25270">MAIKLYGWSSSTPCLAVALILHEKQVPFEWVDVDLPKKEQRCPEYLAKINPFGMVPAIDDDGFVMHESRAIARYLDEKYPDQGTQLFPKDLRQRAIVDQATWGEWFHFFQTSGNMCCQAMSAKCVLFAIDVKDIEERKKRLLATLDTYEGVLAKQRYIAGDELTIADLVHIPGSSRLLEEVGVNLGEGRPNVQRWLDELLSRQTWQKTKLMFKDHVPKLN</sequence>
<evidence type="ECO:0000313" key="6">
    <source>
        <dbReference type="EMBL" id="KAF5344200.1"/>
    </source>
</evidence>
<keyword evidence="8" id="KW-1185">Reference proteome</keyword>
<dbReference type="GO" id="GO:0004364">
    <property type="term" value="F:glutathione transferase activity"/>
    <property type="evidence" value="ECO:0007669"/>
    <property type="project" value="UniProtKB-EC"/>
</dbReference>
<accession>A0A8H5FNX6</accession>
<evidence type="ECO:0000259" key="4">
    <source>
        <dbReference type="PROSITE" id="PS50404"/>
    </source>
</evidence>
<dbReference type="Gene3D" id="1.20.1050.10">
    <property type="match status" value="1"/>
</dbReference>
<feature type="domain" description="GST C-terminal" evidence="5">
    <location>
        <begin position="90"/>
        <end position="219"/>
    </location>
</feature>
<proteinExistence type="predicted"/>
<dbReference type="InterPro" id="IPR010987">
    <property type="entry name" value="Glutathione-S-Trfase_C-like"/>
</dbReference>
<comment type="caution">
    <text evidence="6">The sequence shown here is derived from an EMBL/GenBank/DDBJ whole genome shotgun (WGS) entry which is preliminary data.</text>
</comment>
<reference evidence="6 8" key="1">
    <citation type="journal article" date="2020" name="ISME J.">
        <title>Uncovering the hidden diversity of litter-decomposition mechanisms in mushroom-forming fungi.</title>
        <authorList>
            <person name="Floudas D."/>
            <person name="Bentzer J."/>
            <person name="Ahren D."/>
            <person name="Johansson T."/>
            <person name="Persson P."/>
            <person name="Tunlid A."/>
        </authorList>
    </citation>
    <scope>NUCLEOTIDE SEQUENCE [LARGE SCALE GENOMIC DNA]</scope>
    <source>
        <strain evidence="6 8">CBS 146.42</strain>
    </source>
</reference>
<organism evidence="6 8">
    <name type="scientific">Leucocoprinus leucothites</name>
    <dbReference type="NCBI Taxonomy" id="201217"/>
    <lineage>
        <taxon>Eukaryota</taxon>
        <taxon>Fungi</taxon>
        <taxon>Dikarya</taxon>
        <taxon>Basidiomycota</taxon>
        <taxon>Agaricomycotina</taxon>
        <taxon>Agaricomycetes</taxon>
        <taxon>Agaricomycetidae</taxon>
        <taxon>Agaricales</taxon>
        <taxon>Agaricineae</taxon>
        <taxon>Agaricaceae</taxon>
        <taxon>Leucocoprinus</taxon>
    </lineage>
</organism>
<dbReference type="FunFam" id="3.40.30.10:FF:000016">
    <property type="entry name" value="Glutathione S-transferase F2"/>
    <property type="match status" value="1"/>
</dbReference>
<evidence type="ECO:0000313" key="7">
    <source>
        <dbReference type="EMBL" id="KAF5347132.1"/>
    </source>
</evidence>
<dbReference type="AlphaFoldDB" id="A0A8H5FNX6"/>
<dbReference type="GO" id="GO:0005737">
    <property type="term" value="C:cytoplasm"/>
    <property type="evidence" value="ECO:0007669"/>
    <property type="project" value="TreeGrafter"/>
</dbReference>
<dbReference type="EC" id="2.5.1.18" evidence="1"/>
<dbReference type="InterPro" id="IPR040079">
    <property type="entry name" value="Glutathione_S-Trfase"/>
</dbReference>
<dbReference type="InterPro" id="IPR036249">
    <property type="entry name" value="Thioredoxin-like_sf"/>
</dbReference>
<dbReference type="InterPro" id="IPR004045">
    <property type="entry name" value="Glutathione_S-Trfase_N"/>
</dbReference>
<dbReference type="GO" id="GO:0006749">
    <property type="term" value="P:glutathione metabolic process"/>
    <property type="evidence" value="ECO:0007669"/>
    <property type="project" value="TreeGrafter"/>
</dbReference>
<dbReference type="InterPro" id="IPR004046">
    <property type="entry name" value="GST_C"/>
</dbReference>
<evidence type="ECO:0000256" key="2">
    <source>
        <dbReference type="ARBA" id="ARBA00022679"/>
    </source>
</evidence>
<dbReference type="InterPro" id="IPR036282">
    <property type="entry name" value="Glutathione-S-Trfase_C_sf"/>
</dbReference>
<evidence type="ECO:0000256" key="3">
    <source>
        <dbReference type="ARBA" id="ARBA00047960"/>
    </source>
</evidence>
<dbReference type="EMBL" id="JAACJO010000027">
    <property type="protein sequence ID" value="KAF5347132.1"/>
    <property type="molecule type" value="Genomic_DNA"/>
</dbReference>
<protein>
    <recommendedName>
        <fullName evidence="1">glutathione transferase</fullName>
        <ecNumber evidence="1">2.5.1.18</ecNumber>
    </recommendedName>
</protein>
<dbReference type="GO" id="GO:0043295">
    <property type="term" value="F:glutathione binding"/>
    <property type="evidence" value="ECO:0007669"/>
    <property type="project" value="TreeGrafter"/>
</dbReference>
<dbReference type="PANTHER" id="PTHR43900:SF3">
    <property type="entry name" value="GLUTATHIONE S-TRANSFERASE RHO"/>
    <property type="match status" value="1"/>
</dbReference>